<evidence type="ECO:0000256" key="1">
    <source>
        <dbReference type="ARBA" id="ARBA00023277"/>
    </source>
</evidence>
<dbReference type="SUPFAM" id="SSF49452">
    <property type="entry name" value="Starch-binding domain-like"/>
    <property type="match status" value="1"/>
</dbReference>
<gene>
    <name evidence="4" type="ORF">FISHEDRAFT_14117</name>
</gene>
<sequence length="69" mass="7475">VTVFGHSFTVIVEAFPSLAIRTGTMQLPAYVNIAFTKMATTNYGENIYVVGNITELGNWDLASSIALFS</sequence>
<dbReference type="Gene3D" id="2.60.40.10">
    <property type="entry name" value="Immunoglobulins"/>
    <property type="match status" value="1"/>
</dbReference>
<name>A0A0D7ACN3_9AGAR</name>
<reference evidence="4 5" key="1">
    <citation type="journal article" date="2015" name="Fungal Genet. Biol.">
        <title>Evolution of novel wood decay mechanisms in Agaricales revealed by the genome sequences of Fistulina hepatica and Cylindrobasidium torrendii.</title>
        <authorList>
            <person name="Floudas D."/>
            <person name="Held B.W."/>
            <person name="Riley R."/>
            <person name="Nagy L.G."/>
            <person name="Koehler G."/>
            <person name="Ransdell A.S."/>
            <person name="Younus H."/>
            <person name="Chow J."/>
            <person name="Chiniquy J."/>
            <person name="Lipzen A."/>
            <person name="Tritt A."/>
            <person name="Sun H."/>
            <person name="Haridas S."/>
            <person name="LaButti K."/>
            <person name="Ohm R.A."/>
            <person name="Kues U."/>
            <person name="Blanchette R.A."/>
            <person name="Grigoriev I.V."/>
            <person name="Minto R.E."/>
            <person name="Hibbett D.S."/>
        </authorList>
    </citation>
    <scope>NUCLEOTIDE SEQUENCE [LARGE SCALE GENOMIC DNA]</scope>
    <source>
        <strain evidence="4 5">ATCC 64428</strain>
    </source>
</reference>
<evidence type="ECO:0000256" key="2">
    <source>
        <dbReference type="ARBA" id="ARBA00023326"/>
    </source>
</evidence>
<feature type="non-terminal residue" evidence="4">
    <location>
        <position position="1"/>
    </location>
</feature>
<organism evidence="4 5">
    <name type="scientific">Fistulina hepatica ATCC 64428</name>
    <dbReference type="NCBI Taxonomy" id="1128425"/>
    <lineage>
        <taxon>Eukaryota</taxon>
        <taxon>Fungi</taxon>
        <taxon>Dikarya</taxon>
        <taxon>Basidiomycota</taxon>
        <taxon>Agaricomycotina</taxon>
        <taxon>Agaricomycetes</taxon>
        <taxon>Agaricomycetidae</taxon>
        <taxon>Agaricales</taxon>
        <taxon>Fistulinaceae</taxon>
        <taxon>Fistulina</taxon>
    </lineage>
</organism>
<keyword evidence="5" id="KW-1185">Reference proteome</keyword>
<dbReference type="InterPro" id="IPR013783">
    <property type="entry name" value="Ig-like_fold"/>
</dbReference>
<evidence type="ECO:0000313" key="5">
    <source>
        <dbReference type="Proteomes" id="UP000054144"/>
    </source>
</evidence>
<evidence type="ECO:0000313" key="4">
    <source>
        <dbReference type="EMBL" id="KIY48400.1"/>
    </source>
</evidence>
<keyword evidence="1" id="KW-0119">Carbohydrate metabolism</keyword>
<dbReference type="InterPro" id="IPR013784">
    <property type="entry name" value="Carb-bd-like_fold"/>
</dbReference>
<dbReference type="GO" id="GO:0000272">
    <property type="term" value="P:polysaccharide catabolic process"/>
    <property type="evidence" value="ECO:0007669"/>
    <property type="project" value="UniProtKB-KW"/>
</dbReference>
<feature type="domain" description="CBM20" evidence="3">
    <location>
        <begin position="31"/>
        <end position="67"/>
    </location>
</feature>
<evidence type="ECO:0000259" key="3">
    <source>
        <dbReference type="Pfam" id="PF00686"/>
    </source>
</evidence>
<dbReference type="InterPro" id="IPR002044">
    <property type="entry name" value="CBM20"/>
</dbReference>
<dbReference type="Pfam" id="PF00686">
    <property type="entry name" value="CBM_20"/>
    <property type="match status" value="1"/>
</dbReference>
<keyword evidence="2" id="KW-0624">Polysaccharide degradation</keyword>
<feature type="non-terminal residue" evidence="4">
    <location>
        <position position="69"/>
    </location>
</feature>
<dbReference type="Proteomes" id="UP000054144">
    <property type="component" value="Unassembled WGS sequence"/>
</dbReference>
<protein>
    <recommendedName>
        <fullName evidence="3">CBM20 domain-containing protein</fullName>
    </recommendedName>
</protein>
<dbReference type="EMBL" id="KN881833">
    <property type="protein sequence ID" value="KIY48400.1"/>
    <property type="molecule type" value="Genomic_DNA"/>
</dbReference>
<proteinExistence type="predicted"/>
<dbReference type="OrthoDB" id="6123450at2759"/>
<dbReference type="AlphaFoldDB" id="A0A0D7ACN3"/>
<dbReference type="GO" id="GO:2001070">
    <property type="term" value="F:starch binding"/>
    <property type="evidence" value="ECO:0007669"/>
    <property type="project" value="InterPro"/>
</dbReference>
<accession>A0A0D7ACN3</accession>